<dbReference type="InterPro" id="IPR011990">
    <property type="entry name" value="TPR-like_helical_dom_sf"/>
</dbReference>
<dbReference type="Pfam" id="PF07980">
    <property type="entry name" value="SusD_RagB"/>
    <property type="match status" value="1"/>
</dbReference>
<reference evidence="8 9" key="1">
    <citation type="submission" date="2018-07" db="EMBL/GenBank/DDBJ databases">
        <title>Dyadobacter roseus sp. nov., isolated from rose rhizosphere soil.</title>
        <authorList>
            <person name="Chen L."/>
        </authorList>
    </citation>
    <scope>NUCLEOTIDE SEQUENCE [LARGE SCALE GENOMIC DNA]</scope>
    <source>
        <strain evidence="8 9">RS19</strain>
    </source>
</reference>
<dbReference type="PROSITE" id="PS51257">
    <property type="entry name" value="PROKAR_LIPOPROTEIN"/>
    <property type="match status" value="1"/>
</dbReference>
<dbReference type="InterPro" id="IPR033985">
    <property type="entry name" value="SusD-like_N"/>
</dbReference>
<dbReference type="Proteomes" id="UP000256373">
    <property type="component" value="Unassembled WGS sequence"/>
</dbReference>
<evidence type="ECO:0000256" key="3">
    <source>
        <dbReference type="ARBA" id="ARBA00022729"/>
    </source>
</evidence>
<proteinExistence type="inferred from homology"/>
<dbReference type="AlphaFoldDB" id="A0A3D8YFI8"/>
<organism evidence="8 9">
    <name type="scientific">Dyadobacter luteus</name>
    <dbReference type="NCBI Taxonomy" id="2259619"/>
    <lineage>
        <taxon>Bacteria</taxon>
        <taxon>Pseudomonadati</taxon>
        <taxon>Bacteroidota</taxon>
        <taxon>Cytophagia</taxon>
        <taxon>Cytophagales</taxon>
        <taxon>Spirosomataceae</taxon>
        <taxon>Dyadobacter</taxon>
    </lineage>
</organism>
<keyword evidence="5" id="KW-0998">Cell outer membrane</keyword>
<comment type="similarity">
    <text evidence="2">Belongs to the SusD family.</text>
</comment>
<accession>A0A3D8YFI8</accession>
<evidence type="ECO:0000256" key="1">
    <source>
        <dbReference type="ARBA" id="ARBA00004442"/>
    </source>
</evidence>
<dbReference type="GO" id="GO:0009279">
    <property type="term" value="C:cell outer membrane"/>
    <property type="evidence" value="ECO:0007669"/>
    <property type="project" value="UniProtKB-SubCell"/>
</dbReference>
<evidence type="ECO:0000313" key="9">
    <source>
        <dbReference type="Proteomes" id="UP000256373"/>
    </source>
</evidence>
<keyword evidence="4" id="KW-0472">Membrane</keyword>
<comment type="subcellular location">
    <subcellularLocation>
        <location evidence="1">Cell outer membrane</location>
    </subcellularLocation>
</comment>
<keyword evidence="9" id="KW-1185">Reference proteome</keyword>
<dbReference type="InterPro" id="IPR012944">
    <property type="entry name" value="SusD_RagB_dom"/>
</dbReference>
<gene>
    <name evidence="8" type="ORF">DSL64_05285</name>
</gene>
<keyword evidence="3" id="KW-0732">Signal</keyword>
<evidence type="ECO:0000256" key="2">
    <source>
        <dbReference type="ARBA" id="ARBA00006275"/>
    </source>
</evidence>
<dbReference type="Gene3D" id="1.25.40.390">
    <property type="match status" value="1"/>
</dbReference>
<evidence type="ECO:0000259" key="7">
    <source>
        <dbReference type="Pfam" id="PF14322"/>
    </source>
</evidence>
<sequence>MTLNWKKMKKNFKIWISSALFVTSLLGCHESFLEEKVFDSLTPINFYKSEADIQAGLTAVYNAMHSGDCWGRQVWLAAEYPGESSWPNSSGEAWRTELDQYTWTPSSTGFKTIWSGLFRMVNRANTVLQYADGITYSSPAKKDQILAETRFLRGLAYLTLVRFFDHVPYVTEQNTNELYPTNEGTDDQVWSLIIDDFKFALSVLPPKNTGANIGRATAGAAQTMLAKAYLTQAGKPWNKTESWALAAEEANKIINNTAYGYGLHASYDNVFTLANEHAQEYVFSLELESGMGLGKDFPTFTGIRSGNQLRLDGWSSLVAEKKFIDSMDPTDQRRSKTFVLTYPDIRGNGTVYTYPQTITLPHFNKLINADDNKATGTGDYATNLPITRYSDVLLMHSEAENEAKGPSAEAVKGINIVRQRAGLALLTPGSMTKATLRDAIIQERSWELCEEGHAFFDLKRQDAITKRITSFPTTAKSYVFPVPQDELDVNPNLKQHPLYR</sequence>
<dbReference type="CDD" id="cd08977">
    <property type="entry name" value="SusD"/>
    <property type="match status" value="1"/>
</dbReference>
<feature type="domain" description="SusD-like N-terminal" evidence="7">
    <location>
        <begin position="32"/>
        <end position="230"/>
    </location>
</feature>
<feature type="domain" description="RagB/SusD" evidence="6">
    <location>
        <begin position="358"/>
        <end position="463"/>
    </location>
</feature>
<name>A0A3D8YFI8_9BACT</name>
<dbReference type="EMBL" id="QNUL01000003">
    <property type="protein sequence ID" value="REA63037.1"/>
    <property type="molecule type" value="Genomic_DNA"/>
</dbReference>
<evidence type="ECO:0000313" key="8">
    <source>
        <dbReference type="EMBL" id="REA63037.1"/>
    </source>
</evidence>
<dbReference type="Pfam" id="PF14322">
    <property type="entry name" value="SusD-like_3"/>
    <property type="match status" value="1"/>
</dbReference>
<comment type="caution">
    <text evidence="8">The sequence shown here is derived from an EMBL/GenBank/DDBJ whole genome shotgun (WGS) entry which is preliminary data.</text>
</comment>
<protein>
    <submittedName>
        <fullName evidence="8">RagB/SusD family nutrient uptake outer membrane protein</fullName>
    </submittedName>
</protein>
<evidence type="ECO:0000256" key="4">
    <source>
        <dbReference type="ARBA" id="ARBA00023136"/>
    </source>
</evidence>
<evidence type="ECO:0000259" key="6">
    <source>
        <dbReference type="Pfam" id="PF07980"/>
    </source>
</evidence>
<dbReference type="SUPFAM" id="SSF48452">
    <property type="entry name" value="TPR-like"/>
    <property type="match status" value="1"/>
</dbReference>
<evidence type="ECO:0000256" key="5">
    <source>
        <dbReference type="ARBA" id="ARBA00023237"/>
    </source>
</evidence>